<keyword evidence="2" id="KW-0472">Membrane</keyword>
<dbReference type="AlphaFoldDB" id="A0A7X6R5F6"/>
<dbReference type="EMBL" id="JAAXOS010000012">
    <property type="protein sequence ID" value="NKY29332.1"/>
    <property type="molecule type" value="Genomic_DNA"/>
</dbReference>
<protein>
    <recommendedName>
        <fullName evidence="3">DUF8176 domain-containing protein</fullName>
    </recommendedName>
</protein>
<dbReference type="InterPro" id="IPR058489">
    <property type="entry name" value="DUF8176"/>
</dbReference>
<feature type="domain" description="DUF8176" evidence="3">
    <location>
        <begin position="216"/>
        <end position="333"/>
    </location>
</feature>
<feature type="transmembrane region" description="Helical" evidence="2">
    <location>
        <begin position="172"/>
        <end position="194"/>
    </location>
</feature>
<feature type="compositionally biased region" description="Low complexity" evidence="1">
    <location>
        <begin position="102"/>
        <end position="111"/>
    </location>
</feature>
<keyword evidence="2" id="KW-1133">Transmembrane helix</keyword>
<evidence type="ECO:0000313" key="4">
    <source>
        <dbReference type="EMBL" id="NKY29332.1"/>
    </source>
</evidence>
<dbReference type="RefSeq" id="WP_062971216.1">
    <property type="nucleotide sequence ID" value="NZ_JAAXOS010000012.1"/>
</dbReference>
<dbReference type="Proteomes" id="UP000540698">
    <property type="component" value="Unassembled WGS sequence"/>
</dbReference>
<sequence>MTSEGDARENESDQSGSEFGPSLGEFGPPVSEFGPPVAEFGPPMAANTGPGWQVPQQSTDHPELTWRPAGQPETTPALSPQFRAPDSTVYSERPVAPPAAAQPPAAEAARPQPKDGEQDSWWNRPTLEGGVPKPPPPAESALSWAEDPVAMRLALRLPEKPPPARRSPSRRWVVLGTLAAVVALVALTVTIVMAGGGDDGQDGTAASAATSAVVMNCPTRTEGNVTFGNGPGDTSSGIRAILGFEHAYYSERSATRAHTFVAPGANVEPPVDLQKTIDQHIPQGTAYCLRIAEMAPDRFNVELIERRPDGTEAKYFPVITTVNLDGRTLIYLID</sequence>
<evidence type="ECO:0000256" key="2">
    <source>
        <dbReference type="SAM" id="Phobius"/>
    </source>
</evidence>
<name>A0A7X6R5F6_9NOCA</name>
<keyword evidence="5" id="KW-1185">Reference proteome</keyword>
<evidence type="ECO:0000256" key="1">
    <source>
        <dbReference type="SAM" id="MobiDB-lite"/>
    </source>
</evidence>
<dbReference type="Pfam" id="PF26527">
    <property type="entry name" value="DUF8176"/>
    <property type="match status" value="1"/>
</dbReference>
<keyword evidence="2" id="KW-0812">Transmembrane</keyword>
<proteinExistence type="predicted"/>
<comment type="caution">
    <text evidence="4">The sequence shown here is derived from an EMBL/GenBank/DDBJ whole genome shotgun (WGS) entry which is preliminary data.</text>
</comment>
<feature type="region of interest" description="Disordered" evidence="1">
    <location>
        <begin position="1"/>
        <end position="141"/>
    </location>
</feature>
<gene>
    <name evidence="4" type="ORF">HGB38_24375</name>
</gene>
<accession>A0A7X6R5F6</accession>
<evidence type="ECO:0000259" key="3">
    <source>
        <dbReference type="Pfam" id="PF26527"/>
    </source>
</evidence>
<organism evidence="4 5">
    <name type="scientific">Nocardia gamkensis</name>
    <dbReference type="NCBI Taxonomy" id="352869"/>
    <lineage>
        <taxon>Bacteria</taxon>
        <taxon>Bacillati</taxon>
        <taxon>Actinomycetota</taxon>
        <taxon>Actinomycetes</taxon>
        <taxon>Mycobacteriales</taxon>
        <taxon>Nocardiaceae</taxon>
        <taxon>Nocardia</taxon>
    </lineage>
</organism>
<feature type="compositionally biased region" description="Basic and acidic residues" evidence="1">
    <location>
        <begin position="1"/>
        <end position="11"/>
    </location>
</feature>
<reference evidence="4 5" key="1">
    <citation type="submission" date="2020-04" db="EMBL/GenBank/DDBJ databases">
        <title>MicrobeNet Type strains.</title>
        <authorList>
            <person name="Nicholson A.C."/>
        </authorList>
    </citation>
    <scope>NUCLEOTIDE SEQUENCE [LARGE SCALE GENOMIC DNA]</scope>
    <source>
        <strain evidence="4 5">DSM 44956</strain>
    </source>
</reference>
<evidence type="ECO:0000313" key="5">
    <source>
        <dbReference type="Proteomes" id="UP000540698"/>
    </source>
</evidence>